<dbReference type="AlphaFoldDB" id="A0A454CAQ2"/>
<name>A0A454CAQ2_METHO</name>
<sequence>MELDSYLLELDEEISKSIVNYENQLMKVVIGRANPVLISKIKLEYYGSPISVEEIASITTSGPLQLIVKPYDMSVLKNIEKAIMDNKISVSIINEGHQLRLQYPQMTTEKRVEMTKQLASITEQARIGVRQARQDINKKIKADSDLSEDIQKHYLDNIQKEVDKSIEKINEMSKTKEKELLTI</sequence>
<dbReference type="GO" id="GO:0043023">
    <property type="term" value="F:ribosomal large subunit binding"/>
    <property type="evidence" value="ECO:0007669"/>
    <property type="project" value="TreeGrafter"/>
</dbReference>
<protein>
    <submittedName>
        <fullName evidence="4">Ribosome recycling factor</fullName>
    </submittedName>
</protein>
<reference evidence="4 5" key="2">
    <citation type="submission" date="2018-10" db="EMBL/GenBank/DDBJ databases">
        <title>Detection and isolation of Mycoplasma hominis as a predominant microorganism from pelvic cavity of patient with salpingitis and tubo-ovarian abscess.</title>
        <authorList>
            <person name="Guschin A.E."/>
            <person name="Khayrullina G.A."/>
            <person name="Rakovskaya I.V."/>
            <person name="Shelenkov A.A."/>
            <person name="Shagin D.A."/>
        </authorList>
    </citation>
    <scope>NUCLEOTIDE SEQUENCE [LARGE SCALE GENOMIC DNA]</scope>
    <source>
        <strain evidence="5">TOA</strain>
    </source>
</reference>
<dbReference type="Pfam" id="PF01765">
    <property type="entry name" value="RRF"/>
    <property type="match status" value="1"/>
</dbReference>
<comment type="similarity">
    <text evidence="1">Belongs to the RRF family.</text>
</comment>
<dbReference type="PANTHER" id="PTHR20982">
    <property type="entry name" value="RIBOSOME RECYCLING FACTOR"/>
    <property type="match status" value="1"/>
</dbReference>
<dbReference type="InterPro" id="IPR023584">
    <property type="entry name" value="Ribosome_recyc_fac_dom"/>
</dbReference>
<keyword evidence="2" id="KW-0648">Protein biosynthesis</keyword>
<dbReference type="SUPFAM" id="SSF55194">
    <property type="entry name" value="Ribosome recycling factor, RRF"/>
    <property type="match status" value="1"/>
</dbReference>
<dbReference type="OrthoDB" id="9804006at2"/>
<gene>
    <name evidence="4" type="ORF">KN71_002855</name>
</gene>
<evidence type="ECO:0000313" key="4">
    <source>
        <dbReference type="EMBL" id="AYN65609.1"/>
    </source>
</evidence>
<accession>A0A454CAQ2</accession>
<dbReference type="InterPro" id="IPR036191">
    <property type="entry name" value="RRF_sf"/>
</dbReference>
<evidence type="ECO:0000313" key="5">
    <source>
        <dbReference type="Proteomes" id="UP000029712"/>
    </source>
</evidence>
<dbReference type="GO" id="GO:0006412">
    <property type="term" value="P:translation"/>
    <property type="evidence" value="ECO:0007669"/>
    <property type="project" value="UniProtKB-KW"/>
</dbReference>
<dbReference type="Proteomes" id="UP000029712">
    <property type="component" value="Chromosome"/>
</dbReference>
<organism evidence="4 5">
    <name type="scientific">Metamycoplasma hominis</name>
    <name type="common">Mycoplasma hominis</name>
    <dbReference type="NCBI Taxonomy" id="2098"/>
    <lineage>
        <taxon>Bacteria</taxon>
        <taxon>Bacillati</taxon>
        <taxon>Mycoplasmatota</taxon>
        <taxon>Mycoplasmoidales</taxon>
        <taxon>Metamycoplasmataceae</taxon>
        <taxon>Metamycoplasma</taxon>
    </lineage>
</organism>
<dbReference type="Gene3D" id="3.30.1360.40">
    <property type="match status" value="1"/>
</dbReference>
<evidence type="ECO:0000256" key="2">
    <source>
        <dbReference type="ARBA" id="ARBA00022917"/>
    </source>
</evidence>
<dbReference type="FunFam" id="3.30.1360.40:FF:000001">
    <property type="entry name" value="Ribosome-recycling factor"/>
    <property type="match status" value="1"/>
</dbReference>
<proteinExistence type="inferred from homology"/>
<dbReference type="InterPro" id="IPR002661">
    <property type="entry name" value="Ribosome_recyc_fac"/>
</dbReference>
<dbReference type="PANTHER" id="PTHR20982:SF3">
    <property type="entry name" value="MITOCHONDRIAL RIBOSOME RECYCLING FACTOR PSEUDO 1"/>
    <property type="match status" value="1"/>
</dbReference>
<dbReference type="EMBL" id="CP033021">
    <property type="protein sequence ID" value="AYN65609.1"/>
    <property type="molecule type" value="Genomic_DNA"/>
</dbReference>
<evidence type="ECO:0000256" key="1">
    <source>
        <dbReference type="ARBA" id="ARBA00005912"/>
    </source>
</evidence>
<feature type="domain" description="Ribosome recycling factor" evidence="3">
    <location>
        <begin position="22"/>
        <end position="181"/>
    </location>
</feature>
<dbReference type="RefSeq" id="WP_036438692.1">
    <property type="nucleotide sequence ID" value="NZ_CP033021.1"/>
</dbReference>
<reference evidence="4 5" key="1">
    <citation type="submission" date="2014-08" db="EMBL/GenBank/DDBJ databases">
        <authorList>
            <person name="Kuleshov K."/>
            <person name="Dedkov V."/>
            <person name="Markelov M."/>
            <person name="Pimkina E."/>
        </authorList>
    </citation>
    <scope>NUCLEOTIDE SEQUENCE [LARGE SCALE GENOMIC DNA]</scope>
    <source>
        <strain evidence="5">TOA</strain>
    </source>
</reference>
<dbReference type="Gene3D" id="1.10.132.20">
    <property type="entry name" value="Ribosome-recycling factor"/>
    <property type="match status" value="1"/>
</dbReference>
<evidence type="ECO:0000259" key="3">
    <source>
        <dbReference type="Pfam" id="PF01765"/>
    </source>
</evidence>